<dbReference type="InterPro" id="IPR021109">
    <property type="entry name" value="Peptidase_aspartic_dom_sf"/>
</dbReference>
<evidence type="ECO:0000256" key="3">
    <source>
        <dbReference type="ARBA" id="ARBA00022722"/>
    </source>
</evidence>
<dbReference type="Proteomes" id="UP000653454">
    <property type="component" value="Unassembled WGS sequence"/>
</dbReference>
<keyword evidence="3" id="KW-0540">Nuclease</keyword>
<keyword evidence="2" id="KW-0548">Nucleotidyltransferase</keyword>
<evidence type="ECO:0000256" key="4">
    <source>
        <dbReference type="ARBA" id="ARBA00022759"/>
    </source>
</evidence>
<dbReference type="PANTHER" id="PTHR37984">
    <property type="entry name" value="PROTEIN CBG26694"/>
    <property type="match status" value="1"/>
</dbReference>
<dbReference type="InterPro" id="IPR050951">
    <property type="entry name" value="Retrovirus_Pol_polyprotein"/>
</dbReference>
<evidence type="ECO:0000256" key="1">
    <source>
        <dbReference type="ARBA" id="ARBA00022679"/>
    </source>
</evidence>
<dbReference type="Pfam" id="PF13975">
    <property type="entry name" value="gag-asp_proteas"/>
    <property type="match status" value="1"/>
</dbReference>
<proteinExistence type="predicted"/>
<dbReference type="GO" id="GO:0004519">
    <property type="term" value="F:endonuclease activity"/>
    <property type="evidence" value="ECO:0007669"/>
    <property type="project" value="UniProtKB-KW"/>
</dbReference>
<evidence type="ECO:0000313" key="7">
    <source>
        <dbReference type="Proteomes" id="UP000653454"/>
    </source>
</evidence>
<dbReference type="GO" id="GO:0016779">
    <property type="term" value="F:nucleotidyltransferase activity"/>
    <property type="evidence" value="ECO:0007669"/>
    <property type="project" value="UniProtKB-KW"/>
</dbReference>
<dbReference type="Gene3D" id="2.40.70.10">
    <property type="entry name" value="Acid Proteases"/>
    <property type="match status" value="1"/>
</dbReference>
<dbReference type="CDD" id="cd00303">
    <property type="entry name" value="retropepsin_like"/>
    <property type="match status" value="1"/>
</dbReference>
<keyword evidence="4" id="KW-0255">Endonuclease</keyword>
<keyword evidence="1" id="KW-0808">Transferase</keyword>
<sequence length="232" mass="26436">MSMQNADAMINKTNKDETKDKEDIKRHMTMVEIRGKEVKALIDSGSDVNVISMDVYQQIGSPECFDDNKIYTGLGSQVKSVGQCLLSVMVNGQEYKDVSFVIMDTKDVPHSMILGNPFLKNVTCVLNDGKVMLLPINEDWWANLLCVISDETIPANIGYQVDKELKQRVEKLVKSYEPRKTKEANVDLHLKDRIPVAQRPRRLAFKEQQEVEKQVKQWLDDGIVQLGVKPRQ</sequence>
<comment type="caution">
    <text evidence="6">The sequence shown here is derived from an EMBL/GenBank/DDBJ whole genome shotgun (WGS) entry which is preliminary data.</text>
</comment>
<dbReference type="AlphaFoldDB" id="A0A8S4GCQ7"/>
<keyword evidence="7" id="KW-1185">Reference proteome</keyword>
<evidence type="ECO:0000313" key="6">
    <source>
        <dbReference type="EMBL" id="CAG9136508.1"/>
    </source>
</evidence>
<accession>A0A8S4GCQ7</accession>
<keyword evidence="4" id="KW-0378">Hydrolase</keyword>
<organism evidence="6 7">
    <name type="scientific">Plutella xylostella</name>
    <name type="common">Diamondback moth</name>
    <name type="synonym">Plutella maculipennis</name>
    <dbReference type="NCBI Taxonomy" id="51655"/>
    <lineage>
        <taxon>Eukaryota</taxon>
        <taxon>Metazoa</taxon>
        <taxon>Ecdysozoa</taxon>
        <taxon>Arthropoda</taxon>
        <taxon>Hexapoda</taxon>
        <taxon>Insecta</taxon>
        <taxon>Pterygota</taxon>
        <taxon>Neoptera</taxon>
        <taxon>Endopterygota</taxon>
        <taxon>Lepidoptera</taxon>
        <taxon>Glossata</taxon>
        <taxon>Ditrysia</taxon>
        <taxon>Yponomeutoidea</taxon>
        <taxon>Plutellidae</taxon>
        <taxon>Plutella</taxon>
    </lineage>
</organism>
<protein>
    <submittedName>
        <fullName evidence="6">(diamondback moth) hypothetical protein</fullName>
    </submittedName>
</protein>
<dbReference type="InterPro" id="IPR001969">
    <property type="entry name" value="Aspartic_peptidase_AS"/>
</dbReference>
<feature type="region of interest" description="Disordered" evidence="5">
    <location>
        <begin position="1"/>
        <end position="23"/>
    </location>
</feature>
<gene>
    <name evidence="6" type="ORF">PLXY2_LOCUS14761</name>
</gene>
<dbReference type="PANTHER" id="PTHR37984:SF5">
    <property type="entry name" value="PROTEIN NYNRIN-LIKE"/>
    <property type="match status" value="1"/>
</dbReference>
<dbReference type="GO" id="GO:0006508">
    <property type="term" value="P:proteolysis"/>
    <property type="evidence" value="ECO:0007669"/>
    <property type="project" value="InterPro"/>
</dbReference>
<reference evidence="6" key="1">
    <citation type="submission" date="2020-11" db="EMBL/GenBank/DDBJ databases">
        <authorList>
            <person name="Whiteford S."/>
        </authorList>
    </citation>
    <scope>NUCLEOTIDE SEQUENCE</scope>
</reference>
<dbReference type="SUPFAM" id="SSF50630">
    <property type="entry name" value="Acid proteases"/>
    <property type="match status" value="1"/>
</dbReference>
<dbReference type="GO" id="GO:0004190">
    <property type="term" value="F:aspartic-type endopeptidase activity"/>
    <property type="evidence" value="ECO:0007669"/>
    <property type="project" value="InterPro"/>
</dbReference>
<dbReference type="PROSITE" id="PS00141">
    <property type="entry name" value="ASP_PROTEASE"/>
    <property type="match status" value="1"/>
</dbReference>
<name>A0A8S4GCQ7_PLUXY</name>
<feature type="compositionally biased region" description="Basic and acidic residues" evidence="5">
    <location>
        <begin position="13"/>
        <end position="23"/>
    </location>
</feature>
<evidence type="ECO:0000256" key="5">
    <source>
        <dbReference type="SAM" id="MobiDB-lite"/>
    </source>
</evidence>
<dbReference type="EMBL" id="CAJHNJ030000144">
    <property type="protein sequence ID" value="CAG9136508.1"/>
    <property type="molecule type" value="Genomic_DNA"/>
</dbReference>
<evidence type="ECO:0000256" key="2">
    <source>
        <dbReference type="ARBA" id="ARBA00022695"/>
    </source>
</evidence>